<evidence type="ECO:0000256" key="2">
    <source>
        <dbReference type="SAM" id="MobiDB-lite"/>
    </source>
</evidence>
<evidence type="ECO:0008006" key="5">
    <source>
        <dbReference type="Google" id="ProtNLM"/>
    </source>
</evidence>
<gene>
    <name evidence="3" type="ORF">D3H55_16510</name>
</gene>
<comment type="caution">
    <text evidence="3">The sequence shown here is derived from an EMBL/GenBank/DDBJ whole genome shotgun (WGS) entry which is preliminary data.</text>
</comment>
<proteinExistence type="predicted"/>
<dbReference type="AlphaFoldDB" id="A0A3A1QSY6"/>
<dbReference type="RefSeq" id="WP_119548422.1">
    <property type="nucleotide sequence ID" value="NZ_QXIR01000025.1"/>
</dbReference>
<evidence type="ECO:0000313" key="4">
    <source>
        <dbReference type="Proteomes" id="UP000265801"/>
    </source>
</evidence>
<keyword evidence="4" id="KW-1185">Reference proteome</keyword>
<feature type="region of interest" description="Disordered" evidence="2">
    <location>
        <begin position="1"/>
        <end position="56"/>
    </location>
</feature>
<accession>A0A3A1QSY6</accession>
<keyword evidence="1" id="KW-0175">Coiled coil</keyword>
<evidence type="ECO:0000256" key="1">
    <source>
        <dbReference type="SAM" id="Coils"/>
    </source>
</evidence>
<feature type="compositionally biased region" description="Basic and acidic residues" evidence="2">
    <location>
        <begin position="1"/>
        <end position="23"/>
    </location>
</feature>
<dbReference type="EMBL" id="QXIR01000025">
    <property type="protein sequence ID" value="RIW30728.1"/>
    <property type="molecule type" value="Genomic_DNA"/>
</dbReference>
<feature type="coiled-coil region" evidence="1">
    <location>
        <begin position="126"/>
        <end position="209"/>
    </location>
</feature>
<evidence type="ECO:0000313" key="3">
    <source>
        <dbReference type="EMBL" id="RIW30728.1"/>
    </source>
</evidence>
<reference evidence="3 4" key="1">
    <citation type="submission" date="2018-09" db="EMBL/GenBank/DDBJ databases">
        <title>Bacillus saliacetes sp. nov., isolated from Thai shrimp paste (Ka-pi).</title>
        <authorList>
            <person name="Daroonpunt R."/>
            <person name="Tanasupawat S."/>
            <person name="Yiamsombut S."/>
        </authorList>
    </citation>
    <scope>NUCLEOTIDE SEQUENCE [LARGE SCALE GENOMIC DNA]</scope>
    <source>
        <strain evidence="3 4">SKP7-4</strain>
    </source>
</reference>
<organism evidence="3 4">
    <name type="scientific">Bacillus salacetis</name>
    <dbReference type="NCBI Taxonomy" id="2315464"/>
    <lineage>
        <taxon>Bacteria</taxon>
        <taxon>Bacillati</taxon>
        <taxon>Bacillota</taxon>
        <taxon>Bacilli</taxon>
        <taxon>Bacillales</taxon>
        <taxon>Bacillaceae</taxon>
        <taxon>Bacillus</taxon>
    </lineage>
</organism>
<feature type="compositionally biased region" description="Basic and acidic residues" evidence="2">
    <location>
        <begin position="33"/>
        <end position="42"/>
    </location>
</feature>
<dbReference type="Proteomes" id="UP000265801">
    <property type="component" value="Unassembled WGS sequence"/>
</dbReference>
<protein>
    <recommendedName>
        <fullName evidence="5">DUF2325 domain-containing protein</fullName>
    </recommendedName>
</protein>
<sequence length="469" mass="55237">MDFRSQKKSLTEKLELKKQERSKRTATLLRQVKKAEGEKARLPLDSSCNRNDEKERKLRKQLQSQLRKLQKRQEEQKRFTKQLQKDLMAVRDRESVLKQENWELRRELHETGKHQMEKQQALKAQLDVETDKRIQAERVAEQLQTEKLKKNKSGNKLADLANQVKHLRASNQEYRQKLENYDLLKDQEYGGMKQDIDKLSKELDQYKLEEKKLKDPSYLVKAMKENLTPAQIPELLNVLETFINLENLRYFYRGKHNVFHILMRRSGLLKHRSRKMTERGDASSSTEEERLGYLVEQRGEWLFVDLAENEFPFKYPLSWDMQARNESPARAVIVEGKAVLTKLFTLELPDREEKGSVLPIKTKTRKRTFAAFGNYHVLLIGARFLSDYKVRLENHGCTVTIHNPYEENYDLLSGKLNQADVILVCEKHVPHTLWGHIDRTEEKVSILKNDSRDLVAAHAYWTLERCGLV</sequence>
<name>A0A3A1QSY6_9BACI</name>
<dbReference type="OrthoDB" id="2838766at2"/>